<comment type="caution">
    <text evidence="2">The sequence shown here is derived from an EMBL/GenBank/DDBJ whole genome shotgun (WGS) entry which is preliminary data.</text>
</comment>
<keyword evidence="2" id="KW-0489">Methyltransferase</keyword>
<sequence>MRDYYEQSAEREAGRLSRPADGAVEWELHARAFEECLPPAPARILDNGGGPGTWTLWLAHRGYRVTLTDLSPALLDVARTRIAQAPRQYAVNVEAVTEADARDLSAFPDASFDAQLCLGPFYHLTSDSDRLQAVREAHRVLRPGGLLIATVMPPYMRLVSTVLEHGSAAFTTGAVARILDEGRHDDPRPGRFTGGYLTRPDDVTALFEDHGFRVRRLLASQGILAWAQPEVAALAQRDPDAYRRLLDVAYRTAGDPSIHGMSGHLLVVAERLTIHAE</sequence>
<dbReference type="GO" id="GO:0032259">
    <property type="term" value="P:methylation"/>
    <property type="evidence" value="ECO:0007669"/>
    <property type="project" value="UniProtKB-KW"/>
</dbReference>
<dbReference type="EMBL" id="BAAAZA010000015">
    <property type="protein sequence ID" value="GAA3879153.1"/>
    <property type="molecule type" value="Genomic_DNA"/>
</dbReference>
<gene>
    <name evidence="2" type="ORF">GCM10022207_52230</name>
</gene>
<dbReference type="InterPro" id="IPR050508">
    <property type="entry name" value="Methyltransf_Superfamily"/>
</dbReference>
<dbReference type="Pfam" id="PF13649">
    <property type="entry name" value="Methyltransf_25"/>
    <property type="match status" value="1"/>
</dbReference>
<proteinExistence type="predicted"/>
<keyword evidence="3" id="KW-1185">Reference proteome</keyword>
<dbReference type="PANTHER" id="PTHR42912:SF93">
    <property type="entry name" value="N6-ADENOSINE-METHYLTRANSFERASE TMT1A"/>
    <property type="match status" value="1"/>
</dbReference>
<organism evidence="2 3">
    <name type="scientific">Streptomyces lannensis</name>
    <dbReference type="NCBI Taxonomy" id="766498"/>
    <lineage>
        <taxon>Bacteria</taxon>
        <taxon>Bacillati</taxon>
        <taxon>Actinomycetota</taxon>
        <taxon>Actinomycetes</taxon>
        <taxon>Kitasatosporales</taxon>
        <taxon>Streptomycetaceae</taxon>
        <taxon>Streptomyces</taxon>
    </lineage>
</organism>
<dbReference type="InterPro" id="IPR041698">
    <property type="entry name" value="Methyltransf_25"/>
</dbReference>
<dbReference type="GO" id="GO:0008168">
    <property type="term" value="F:methyltransferase activity"/>
    <property type="evidence" value="ECO:0007669"/>
    <property type="project" value="UniProtKB-KW"/>
</dbReference>
<keyword evidence="2" id="KW-0808">Transferase</keyword>
<evidence type="ECO:0000313" key="3">
    <source>
        <dbReference type="Proteomes" id="UP001501563"/>
    </source>
</evidence>
<dbReference type="CDD" id="cd02440">
    <property type="entry name" value="AdoMet_MTases"/>
    <property type="match status" value="1"/>
</dbReference>
<evidence type="ECO:0000259" key="1">
    <source>
        <dbReference type="Pfam" id="PF13649"/>
    </source>
</evidence>
<protein>
    <submittedName>
        <fullName evidence="2">Methyltransferase domain-containing protein</fullName>
    </submittedName>
</protein>
<dbReference type="PANTHER" id="PTHR42912">
    <property type="entry name" value="METHYLTRANSFERASE"/>
    <property type="match status" value="1"/>
</dbReference>
<reference evidence="3" key="1">
    <citation type="journal article" date="2019" name="Int. J. Syst. Evol. Microbiol.">
        <title>The Global Catalogue of Microorganisms (GCM) 10K type strain sequencing project: providing services to taxonomists for standard genome sequencing and annotation.</title>
        <authorList>
            <consortium name="The Broad Institute Genomics Platform"/>
            <consortium name="The Broad Institute Genome Sequencing Center for Infectious Disease"/>
            <person name="Wu L."/>
            <person name="Ma J."/>
        </authorList>
    </citation>
    <scope>NUCLEOTIDE SEQUENCE [LARGE SCALE GENOMIC DNA]</scope>
    <source>
        <strain evidence="3">JCM 16578</strain>
    </source>
</reference>
<dbReference type="SUPFAM" id="SSF53335">
    <property type="entry name" value="S-adenosyl-L-methionine-dependent methyltransferases"/>
    <property type="match status" value="1"/>
</dbReference>
<evidence type="ECO:0000313" key="2">
    <source>
        <dbReference type="EMBL" id="GAA3879153.1"/>
    </source>
</evidence>
<dbReference type="InterPro" id="IPR029063">
    <property type="entry name" value="SAM-dependent_MTases_sf"/>
</dbReference>
<dbReference type="Proteomes" id="UP001501563">
    <property type="component" value="Unassembled WGS sequence"/>
</dbReference>
<name>A0ABP7KIS3_9ACTN</name>
<dbReference type="Gene3D" id="3.40.50.150">
    <property type="entry name" value="Vaccinia Virus protein VP39"/>
    <property type="match status" value="1"/>
</dbReference>
<feature type="domain" description="Methyltransferase" evidence="1">
    <location>
        <begin position="44"/>
        <end position="145"/>
    </location>
</feature>
<accession>A0ABP7KIS3</accession>